<protein>
    <submittedName>
        <fullName evidence="10">Biotin/lipoyl-binding protein</fullName>
    </submittedName>
</protein>
<evidence type="ECO:0000313" key="11">
    <source>
        <dbReference type="Proteomes" id="UP001056035"/>
    </source>
</evidence>
<dbReference type="SUPFAM" id="SSF51230">
    <property type="entry name" value="Single hybrid motif"/>
    <property type="match status" value="1"/>
</dbReference>
<dbReference type="Pfam" id="PF00289">
    <property type="entry name" value="Biotin_carb_N"/>
    <property type="match status" value="1"/>
</dbReference>
<evidence type="ECO:0000259" key="7">
    <source>
        <dbReference type="PROSITE" id="PS50968"/>
    </source>
</evidence>
<dbReference type="EMBL" id="CP098502">
    <property type="protein sequence ID" value="UTI66237.1"/>
    <property type="molecule type" value="Genomic_DNA"/>
</dbReference>
<dbReference type="Gene3D" id="2.40.50.100">
    <property type="match status" value="1"/>
</dbReference>
<dbReference type="SUPFAM" id="SSF56059">
    <property type="entry name" value="Glutathione synthetase ATP-binding domain-like"/>
    <property type="match status" value="1"/>
</dbReference>
<reference evidence="10 11" key="1">
    <citation type="submission" date="2022-06" db="EMBL/GenBank/DDBJ databases">
        <title>Paraconexibacter antarcticus.</title>
        <authorList>
            <person name="Kim C.S."/>
        </authorList>
    </citation>
    <scope>NUCLEOTIDE SEQUENCE [LARGE SCALE GENOMIC DNA]</scope>
    <source>
        <strain evidence="10 11">02-257</strain>
    </source>
</reference>
<keyword evidence="11" id="KW-1185">Reference proteome</keyword>
<comment type="cofactor">
    <cofactor evidence="1">
        <name>biotin</name>
        <dbReference type="ChEBI" id="CHEBI:57586"/>
    </cofactor>
</comment>
<evidence type="ECO:0000256" key="5">
    <source>
        <dbReference type="ARBA" id="ARBA00023267"/>
    </source>
</evidence>
<keyword evidence="2" id="KW-0436">Ligase</keyword>
<dbReference type="PROSITE" id="PS50968">
    <property type="entry name" value="BIOTINYL_LIPOYL"/>
    <property type="match status" value="1"/>
</dbReference>
<dbReference type="InterPro" id="IPR005479">
    <property type="entry name" value="CPAse_ATP-bd"/>
</dbReference>
<feature type="domain" description="Lipoyl-binding" evidence="7">
    <location>
        <begin position="588"/>
        <end position="663"/>
    </location>
</feature>
<sequence>MAAVTTRRIDKLLVANRGEIARRIMRSCRELGIATVAVVSDPDRHAPFAAEATEIVVLGGSTPAESYLRIDAIIAAAERTGADAIHPGYGFLAENAELARRCATAGIAFVGPSPEVIDAMGSKIEAKKLMAAAGVPVLGGFTVTEGISAEVLTAEADALGWPLLAKASSGGGGKGMRVVGDPAGLISAVAAARREALSAFGDDTLFLERYVENSRHVEIQIFGDHHGHVVALFERECSIQRRHQKILEESPSPALDQALRRRMCDAATAAGKALGYVGAGTVEFLLSPGGQFFFLEVNTRLQVEHAVTELVTGLDLVQLQIQVAEGAPLPPSALEPKLTGHAIEVRLYAEDAERDFLPQTGRLDRFEIPAAPGIRVDAGVASGSEIGVYYDPMIAKVVARGTTREDAARRLSRALRDSELHGLVTNRDFLVRLLEHPEFLAGDIDTHFLQRHPASVLGAPLLAGLQAQLCAVAVALAGQAERRATAGVLRRVPSGFRNNPSQLQPTTLEGPAGPVLVEHRLERAGWRIRIDGEEPEGLEVHGCRPDAVELAVDGVVRRYRVHHVGEHWWVNTGFGQCHFVELPRFPDVEDEAAAGSLSSPMPGTVLRVTVEAGDAVERGTPLLVIEAMKMEHEIVAPVAGTVTEIPVEAGQQVEAGMILAVIDPAEAESAA</sequence>
<dbReference type="InterPro" id="IPR016185">
    <property type="entry name" value="PreATP-grasp_dom_sf"/>
</dbReference>
<dbReference type="InterPro" id="IPR011764">
    <property type="entry name" value="Biotin_carboxylation_dom"/>
</dbReference>
<accession>A0ABY5E046</accession>
<dbReference type="InterPro" id="IPR011053">
    <property type="entry name" value="Single_hybrid_motif"/>
</dbReference>
<dbReference type="Pfam" id="PF00364">
    <property type="entry name" value="Biotin_lipoyl"/>
    <property type="match status" value="1"/>
</dbReference>
<dbReference type="InterPro" id="IPR005482">
    <property type="entry name" value="Biotin_COase_C"/>
</dbReference>
<evidence type="ECO:0000259" key="9">
    <source>
        <dbReference type="PROSITE" id="PS50979"/>
    </source>
</evidence>
<organism evidence="10 11">
    <name type="scientific">Paraconexibacter antarcticus</name>
    <dbReference type="NCBI Taxonomy" id="2949664"/>
    <lineage>
        <taxon>Bacteria</taxon>
        <taxon>Bacillati</taxon>
        <taxon>Actinomycetota</taxon>
        <taxon>Thermoleophilia</taxon>
        <taxon>Solirubrobacterales</taxon>
        <taxon>Paraconexibacteraceae</taxon>
        <taxon>Paraconexibacter</taxon>
    </lineage>
</organism>
<keyword evidence="5" id="KW-0092">Biotin</keyword>
<dbReference type="InterPro" id="IPR011054">
    <property type="entry name" value="Rudment_hybrid_motif"/>
</dbReference>
<keyword evidence="3 6" id="KW-0547">Nucleotide-binding</keyword>
<evidence type="ECO:0000256" key="4">
    <source>
        <dbReference type="ARBA" id="ARBA00022840"/>
    </source>
</evidence>
<evidence type="ECO:0000256" key="3">
    <source>
        <dbReference type="ARBA" id="ARBA00022741"/>
    </source>
</evidence>
<dbReference type="RefSeq" id="WP_254572912.1">
    <property type="nucleotide sequence ID" value="NZ_CP098502.1"/>
</dbReference>
<dbReference type="SMART" id="SM00878">
    <property type="entry name" value="Biotin_carb_C"/>
    <property type="match status" value="1"/>
</dbReference>
<keyword evidence="4 6" id="KW-0067">ATP-binding</keyword>
<dbReference type="PROSITE" id="PS50975">
    <property type="entry name" value="ATP_GRASP"/>
    <property type="match status" value="1"/>
</dbReference>
<evidence type="ECO:0000313" key="10">
    <source>
        <dbReference type="EMBL" id="UTI66237.1"/>
    </source>
</evidence>
<dbReference type="Gene3D" id="3.30.470.20">
    <property type="entry name" value="ATP-grasp fold, B domain"/>
    <property type="match status" value="1"/>
</dbReference>
<feature type="domain" description="Biotin carboxylation" evidence="9">
    <location>
        <begin position="8"/>
        <end position="454"/>
    </location>
</feature>
<gene>
    <name evidence="10" type="ORF">NBH00_08520</name>
</gene>
<dbReference type="PANTHER" id="PTHR18866">
    <property type="entry name" value="CARBOXYLASE:PYRUVATE/ACETYL-COA/PROPIONYL-COA CARBOXYLASE"/>
    <property type="match status" value="1"/>
</dbReference>
<evidence type="ECO:0000259" key="8">
    <source>
        <dbReference type="PROSITE" id="PS50975"/>
    </source>
</evidence>
<name>A0ABY5E046_9ACTN</name>
<dbReference type="InterPro" id="IPR048429">
    <property type="entry name" value="MCC_alpha_BT"/>
</dbReference>
<evidence type="ECO:0000256" key="2">
    <source>
        <dbReference type="ARBA" id="ARBA00022598"/>
    </source>
</evidence>
<dbReference type="InterPro" id="IPR005481">
    <property type="entry name" value="BC-like_N"/>
</dbReference>
<proteinExistence type="predicted"/>
<dbReference type="InterPro" id="IPR000089">
    <property type="entry name" value="Biotin_lipoyl"/>
</dbReference>
<dbReference type="SUPFAM" id="SSF51246">
    <property type="entry name" value="Rudiment single hybrid motif"/>
    <property type="match status" value="1"/>
</dbReference>
<dbReference type="Proteomes" id="UP001056035">
    <property type="component" value="Chromosome"/>
</dbReference>
<dbReference type="PROSITE" id="PS50979">
    <property type="entry name" value="BC"/>
    <property type="match status" value="1"/>
</dbReference>
<dbReference type="PROSITE" id="PS00867">
    <property type="entry name" value="CPSASE_2"/>
    <property type="match status" value="1"/>
</dbReference>
<dbReference type="InterPro" id="IPR011761">
    <property type="entry name" value="ATP-grasp"/>
</dbReference>
<dbReference type="CDD" id="cd06850">
    <property type="entry name" value="biotinyl_domain"/>
    <property type="match status" value="1"/>
</dbReference>
<dbReference type="SUPFAM" id="SSF52440">
    <property type="entry name" value="PreATP-grasp domain"/>
    <property type="match status" value="1"/>
</dbReference>
<evidence type="ECO:0000256" key="6">
    <source>
        <dbReference type="PROSITE-ProRule" id="PRU00409"/>
    </source>
</evidence>
<dbReference type="InterPro" id="IPR050856">
    <property type="entry name" value="Biotin_carboxylase_complex"/>
</dbReference>
<dbReference type="InterPro" id="IPR001882">
    <property type="entry name" value="Biotin_BS"/>
</dbReference>
<dbReference type="Pfam" id="PF02786">
    <property type="entry name" value="CPSase_L_D2"/>
    <property type="match status" value="1"/>
</dbReference>
<dbReference type="Pfam" id="PF02785">
    <property type="entry name" value="Biotin_carb_C"/>
    <property type="match status" value="1"/>
</dbReference>
<dbReference type="PROSITE" id="PS00188">
    <property type="entry name" value="BIOTIN"/>
    <property type="match status" value="1"/>
</dbReference>
<feature type="domain" description="ATP-grasp" evidence="8">
    <location>
        <begin position="127"/>
        <end position="325"/>
    </location>
</feature>
<dbReference type="PANTHER" id="PTHR18866:SF126">
    <property type="entry name" value="BIOTIN CARBOXYLASE"/>
    <property type="match status" value="1"/>
</dbReference>
<dbReference type="Pfam" id="PF21139">
    <property type="entry name" value="BT_MCC_alpha"/>
    <property type="match status" value="1"/>
</dbReference>
<evidence type="ECO:0000256" key="1">
    <source>
        <dbReference type="ARBA" id="ARBA00001953"/>
    </source>
</evidence>